<name>A0ACC0J836_CHOFU</name>
<evidence type="ECO:0000313" key="1">
    <source>
        <dbReference type="EMBL" id="KAI8420273.1"/>
    </source>
</evidence>
<evidence type="ECO:0000313" key="2">
    <source>
        <dbReference type="Proteomes" id="UP001064048"/>
    </source>
</evidence>
<dbReference type="Proteomes" id="UP001064048">
    <property type="component" value="Chromosome 14"/>
</dbReference>
<keyword evidence="2" id="KW-1185">Reference proteome</keyword>
<dbReference type="EMBL" id="CM046114">
    <property type="protein sequence ID" value="KAI8420273.1"/>
    <property type="molecule type" value="Genomic_DNA"/>
</dbReference>
<gene>
    <name evidence="1" type="ORF">MSG28_008811</name>
</gene>
<protein>
    <submittedName>
        <fullName evidence="1">Uncharacterized protein</fullName>
    </submittedName>
</protein>
<proteinExistence type="predicted"/>
<organism evidence="1 2">
    <name type="scientific">Choristoneura fumiferana</name>
    <name type="common">Spruce budworm moth</name>
    <name type="synonym">Archips fumiferana</name>
    <dbReference type="NCBI Taxonomy" id="7141"/>
    <lineage>
        <taxon>Eukaryota</taxon>
        <taxon>Metazoa</taxon>
        <taxon>Ecdysozoa</taxon>
        <taxon>Arthropoda</taxon>
        <taxon>Hexapoda</taxon>
        <taxon>Insecta</taxon>
        <taxon>Pterygota</taxon>
        <taxon>Neoptera</taxon>
        <taxon>Endopterygota</taxon>
        <taxon>Lepidoptera</taxon>
        <taxon>Glossata</taxon>
        <taxon>Ditrysia</taxon>
        <taxon>Tortricoidea</taxon>
        <taxon>Tortricidae</taxon>
        <taxon>Tortricinae</taxon>
        <taxon>Choristoneura</taxon>
    </lineage>
</organism>
<reference evidence="1 2" key="1">
    <citation type="journal article" date="2022" name="Genome Biol. Evol.">
        <title>The Spruce Budworm Genome: Reconstructing the Evolutionary History of Antifreeze Proteins.</title>
        <authorList>
            <person name="Beliveau C."/>
            <person name="Gagne P."/>
            <person name="Picq S."/>
            <person name="Vernygora O."/>
            <person name="Keeling C.I."/>
            <person name="Pinkney K."/>
            <person name="Doucet D."/>
            <person name="Wen F."/>
            <person name="Johnston J.S."/>
            <person name="Maaroufi H."/>
            <person name="Boyle B."/>
            <person name="Laroche J."/>
            <person name="Dewar K."/>
            <person name="Juretic N."/>
            <person name="Blackburn G."/>
            <person name="Nisole A."/>
            <person name="Brunet B."/>
            <person name="Brandao M."/>
            <person name="Lumley L."/>
            <person name="Duan J."/>
            <person name="Quan G."/>
            <person name="Lucarotti C.J."/>
            <person name="Roe A.D."/>
            <person name="Sperling F.A.H."/>
            <person name="Levesque R.C."/>
            <person name="Cusson M."/>
        </authorList>
    </citation>
    <scope>NUCLEOTIDE SEQUENCE [LARGE SCALE GENOMIC DNA]</scope>
    <source>
        <strain evidence="1">Glfc:IPQL:Cfum</strain>
    </source>
</reference>
<comment type="caution">
    <text evidence="1">The sequence shown here is derived from an EMBL/GenBank/DDBJ whole genome shotgun (WGS) entry which is preliminary data.</text>
</comment>
<accession>A0ACC0J836</accession>
<sequence length="116" mass="13194">MQFPIAAAQIQGHSDSASVADTRFFRLANPKYCCEYSVRSISLDNGNDGVRMIMFNDWSKRRDASLDGSRFICMDSQGFGLRNLCSRIFSKSFYVVPGPVEAFRRVLWCWMSANDT</sequence>